<comment type="caution">
    <text evidence="1">The sequence shown here is derived from an EMBL/GenBank/DDBJ whole genome shotgun (WGS) entry which is preliminary data.</text>
</comment>
<reference evidence="2" key="1">
    <citation type="journal article" date="2019" name="Int. J. Syst. Evol. Microbiol.">
        <title>The Global Catalogue of Microorganisms (GCM) 10K type strain sequencing project: providing services to taxonomists for standard genome sequencing and annotation.</title>
        <authorList>
            <consortium name="The Broad Institute Genomics Platform"/>
            <consortium name="The Broad Institute Genome Sequencing Center for Infectious Disease"/>
            <person name="Wu L."/>
            <person name="Ma J."/>
        </authorList>
    </citation>
    <scope>NUCLEOTIDE SEQUENCE [LARGE SCALE GENOMIC DNA]</scope>
    <source>
        <strain evidence="2">CCUG 60898</strain>
    </source>
</reference>
<dbReference type="Proteomes" id="UP001597100">
    <property type="component" value="Unassembled WGS sequence"/>
</dbReference>
<evidence type="ECO:0000313" key="2">
    <source>
        <dbReference type="Proteomes" id="UP001597100"/>
    </source>
</evidence>
<gene>
    <name evidence="1" type="ORF">ACFQ1G_05415</name>
</gene>
<sequence>MRYNLLLFFLFLNVAGNAQEDSLLKGQILADSLIGSSINIVNLTKEIGTTNSGSGEFEIEATVGDTLLFSSVQYEVREIVISKEILEKGFLKVELSFMMNELDEVRISNISLSGNLTADLNNIETFDQASVGFPMSTKPRLTSIERKIYTASSSSLMLLVNMLNGRLKMLKRAQKNMEFENLIDLGVDIFPTEFFTDIIHVPENMIRLFVYYCGEDSRYKELMINREALPLIELYMEKAIDFRKLHNISAEGALDLIISHPDDINTGSNDSISTSKIRSLIEPNFNSFKILNSEKNE</sequence>
<proteinExistence type="predicted"/>
<evidence type="ECO:0000313" key="1">
    <source>
        <dbReference type="EMBL" id="MFD0976226.1"/>
    </source>
</evidence>
<dbReference type="EMBL" id="JBHTJP010000032">
    <property type="protein sequence ID" value="MFD0976226.1"/>
    <property type="molecule type" value="Genomic_DNA"/>
</dbReference>
<protein>
    <recommendedName>
        <fullName evidence="3">Carboxypeptidase-like protein</fullName>
    </recommendedName>
</protein>
<dbReference type="RefSeq" id="WP_380737367.1">
    <property type="nucleotide sequence ID" value="NZ_JBHTJP010000032.1"/>
</dbReference>
<organism evidence="1 2">
    <name type="scientific">Salinimicrobium gaetbulicola</name>
    <dbReference type="NCBI Taxonomy" id="999702"/>
    <lineage>
        <taxon>Bacteria</taxon>
        <taxon>Pseudomonadati</taxon>
        <taxon>Bacteroidota</taxon>
        <taxon>Flavobacteriia</taxon>
        <taxon>Flavobacteriales</taxon>
        <taxon>Flavobacteriaceae</taxon>
        <taxon>Salinimicrobium</taxon>
    </lineage>
</organism>
<evidence type="ECO:0008006" key="3">
    <source>
        <dbReference type="Google" id="ProtNLM"/>
    </source>
</evidence>
<keyword evidence="2" id="KW-1185">Reference proteome</keyword>
<name>A0ABW3IDQ2_9FLAO</name>
<accession>A0ABW3IDQ2</accession>